<gene>
    <name evidence="6" type="ORF">SAMN04488082_11212</name>
</gene>
<comment type="catalytic activity">
    <reaction evidence="1">
        <text>ATP + protein L-histidine = ADP + protein N-phospho-L-histidine.</text>
        <dbReference type="EC" id="2.7.13.3"/>
    </reaction>
</comment>
<protein>
    <recommendedName>
        <fullName evidence="2">histidine kinase</fullName>
        <ecNumber evidence="2">2.7.13.3</ecNumber>
    </recommendedName>
</protein>
<dbReference type="InterPro" id="IPR050351">
    <property type="entry name" value="BphY/WalK/GraS-like"/>
</dbReference>
<keyword evidence="3" id="KW-0808">Transferase</keyword>
<dbReference type="SUPFAM" id="SSF55874">
    <property type="entry name" value="ATPase domain of HSP90 chaperone/DNA topoisomerase II/histidine kinase"/>
    <property type="match status" value="1"/>
</dbReference>
<evidence type="ECO:0000259" key="5">
    <source>
        <dbReference type="PROSITE" id="PS50109"/>
    </source>
</evidence>
<dbReference type="InterPro" id="IPR036890">
    <property type="entry name" value="HATPase_C_sf"/>
</dbReference>
<dbReference type="SMART" id="SM00387">
    <property type="entry name" value="HATPase_c"/>
    <property type="match status" value="1"/>
</dbReference>
<dbReference type="GO" id="GO:0004673">
    <property type="term" value="F:protein histidine kinase activity"/>
    <property type="evidence" value="ECO:0007669"/>
    <property type="project" value="UniProtKB-EC"/>
</dbReference>
<evidence type="ECO:0000313" key="7">
    <source>
        <dbReference type="Proteomes" id="UP000198635"/>
    </source>
</evidence>
<dbReference type="PROSITE" id="PS50109">
    <property type="entry name" value="HIS_KIN"/>
    <property type="match status" value="1"/>
</dbReference>
<keyword evidence="4 6" id="KW-0418">Kinase</keyword>
<feature type="domain" description="Histidine kinase" evidence="5">
    <location>
        <begin position="275"/>
        <end position="436"/>
    </location>
</feature>
<evidence type="ECO:0000256" key="3">
    <source>
        <dbReference type="ARBA" id="ARBA00022679"/>
    </source>
</evidence>
<dbReference type="InterPro" id="IPR005467">
    <property type="entry name" value="His_kinase_dom"/>
</dbReference>
<reference evidence="7" key="1">
    <citation type="submission" date="2016-10" db="EMBL/GenBank/DDBJ databases">
        <authorList>
            <person name="Varghese N."/>
            <person name="Submissions S."/>
        </authorList>
    </citation>
    <scope>NUCLEOTIDE SEQUENCE [LARGE SCALE GENOMIC DNA]</scope>
    <source>
        <strain evidence="7">DSM 5918</strain>
    </source>
</reference>
<dbReference type="STRING" id="52560.SAMN04488082_11212"/>
<dbReference type="AlphaFoldDB" id="A0A1I3W3D0"/>
<proteinExistence type="predicted"/>
<dbReference type="Pfam" id="PF02518">
    <property type="entry name" value="HATPase_c"/>
    <property type="match status" value="1"/>
</dbReference>
<dbReference type="Proteomes" id="UP000198635">
    <property type="component" value="Unassembled WGS sequence"/>
</dbReference>
<evidence type="ECO:0000256" key="2">
    <source>
        <dbReference type="ARBA" id="ARBA00012438"/>
    </source>
</evidence>
<dbReference type="GO" id="GO:0030295">
    <property type="term" value="F:protein kinase activator activity"/>
    <property type="evidence" value="ECO:0007669"/>
    <property type="project" value="TreeGrafter"/>
</dbReference>
<evidence type="ECO:0000313" key="6">
    <source>
        <dbReference type="EMBL" id="SFK01839.1"/>
    </source>
</evidence>
<dbReference type="RefSeq" id="WP_092375786.1">
    <property type="nucleotide sequence ID" value="NZ_FORX01000012.1"/>
</dbReference>
<dbReference type="EMBL" id="FORX01000012">
    <property type="protein sequence ID" value="SFK01839.1"/>
    <property type="molecule type" value="Genomic_DNA"/>
</dbReference>
<dbReference type="PANTHER" id="PTHR42878">
    <property type="entry name" value="TWO-COMPONENT HISTIDINE KINASE"/>
    <property type="match status" value="1"/>
</dbReference>
<sequence length="451" mass="51059">MQPSLHARKHIRAHLLERLAGRANDDHAAIRSTALNLFFQASFKFESLRDLKSLCVLVPDVCLDTPASLYMRDPKGTLRLRRTTSTQKSRLLIFPEPSCPNQTAGIRLEGLTAIPICETGTEPKLLGMLCLHKDLSPEEEAFYHEYVHAAAQLMAVKQVAISNRHRLTFIYNLVRDIGHNVIVPNMHFKLLFLQMEKQLERLGRKVDALSPVRSSSPDRKIRLELPGMIKVLQTRQKFISRRFQQSSLFLESLLRHGHFEKGRYDLQPRPCKFKSQIFEPQLDRFLPLLNAQGITIRIAPDVRIDEDITLEADIGLLSQVFANLLSNAVKYTESMPGESGREEKLVLYGWESKPQAFGPGKPGIELYIRTTGHEIPSPDRPKLFNADFRCSATENVEGSGHGLYFVKQIVELHNGRAEYSYAAPMNTFHITLPCRDNPQTSTEPGSCPNPS</sequence>
<dbReference type="InterPro" id="IPR003594">
    <property type="entry name" value="HATPase_dom"/>
</dbReference>
<dbReference type="PANTHER" id="PTHR42878:SF14">
    <property type="entry name" value="OSMOLARITY TWO-COMPONENT SYSTEM PROTEIN SSK1"/>
    <property type="match status" value="1"/>
</dbReference>
<evidence type="ECO:0000256" key="4">
    <source>
        <dbReference type="ARBA" id="ARBA00022777"/>
    </source>
</evidence>
<organism evidence="6 7">
    <name type="scientific">Desulfomicrobium apsheronum</name>
    <dbReference type="NCBI Taxonomy" id="52560"/>
    <lineage>
        <taxon>Bacteria</taxon>
        <taxon>Pseudomonadati</taxon>
        <taxon>Thermodesulfobacteriota</taxon>
        <taxon>Desulfovibrionia</taxon>
        <taxon>Desulfovibrionales</taxon>
        <taxon>Desulfomicrobiaceae</taxon>
        <taxon>Desulfomicrobium</taxon>
    </lineage>
</organism>
<accession>A0A1I3W3D0</accession>
<name>A0A1I3W3D0_9BACT</name>
<dbReference type="Gene3D" id="3.30.565.10">
    <property type="entry name" value="Histidine kinase-like ATPase, C-terminal domain"/>
    <property type="match status" value="1"/>
</dbReference>
<evidence type="ECO:0000256" key="1">
    <source>
        <dbReference type="ARBA" id="ARBA00000085"/>
    </source>
</evidence>
<dbReference type="GO" id="GO:0000156">
    <property type="term" value="F:phosphorelay response regulator activity"/>
    <property type="evidence" value="ECO:0007669"/>
    <property type="project" value="TreeGrafter"/>
</dbReference>
<keyword evidence="7" id="KW-1185">Reference proteome</keyword>
<dbReference type="EC" id="2.7.13.3" evidence="2"/>
<dbReference type="OrthoDB" id="5469178at2"/>
<dbReference type="GO" id="GO:0007234">
    <property type="term" value="P:osmosensory signaling via phosphorelay pathway"/>
    <property type="evidence" value="ECO:0007669"/>
    <property type="project" value="TreeGrafter"/>
</dbReference>